<dbReference type="EC" id="2.-.-.-" evidence="2"/>
<gene>
    <name evidence="2" type="ORF">RQC66_09625</name>
</gene>
<evidence type="ECO:0000313" key="3">
    <source>
        <dbReference type="Proteomes" id="UP001257948"/>
    </source>
</evidence>
<organism evidence="2 3">
    <name type="scientific">Streptomyces justiciae</name>
    <dbReference type="NCBI Taxonomy" id="2780140"/>
    <lineage>
        <taxon>Bacteria</taxon>
        <taxon>Bacillati</taxon>
        <taxon>Actinomycetota</taxon>
        <taxon>Actinomycetes</taxon>
        <taxon>Kitasatosporales</taxon>
        <taxon>Streptomycetaceae</taxon>
        <taxon>Streptomyces</taxon>
    </lineage>
</organism>
<dbReference type="PROSITE" id="PS51186">
    <property type="entry name" value="GNAT"/>
    <property type="match status" value="1"/>
</dbReference>
<dbReference type="Proteomes" id="UP001257948">
    <property type="component" value="Unassembled WGS sequence"/>
</dbReference>
<dbReference type="Pfam" id="PF13302">
    <property type="entry name" value="Acetyltransf_3"/>
    <property type="match status" value="1"/>
</dbReference>
<dbReference type="Gene3D" id="3.40.630.30">
    <property type="match status" value="1"/>
</dbReference>
<proteinExistence type="predicted"/>
<dbReference type="PANTHER" id="PTHR43328:SF1">
    <property type="entry name" value="N-ACETYLTRANSFERASE DOMAIN-CONTAINING PROTEIN"/>
    <property type="match status" value="1"/>
</dbReference>
<evidence type="ECO:0000313" key="2">
    <source>
        <dbReference type="EMBL" id="MDT7840993.1"/>
    </source>
</evidence>
<keyword evidence="3" id="KW-1185">Reference proteome</keyword>
<dbReference type="InterPro" id="IPR000182">
    <property type="entry name" value="GNAT_dom"/>
</dbReference>
<dbReference type="EMBL" id="JAVTLL010000005">
    <property type="protein sequence ID" value="MDT7840993.1"/>
    <property type="molecule type" value="Genomic_DNA"/>
</dbReference>
<dbReference type="RefSeq" id="WP_314199800.1">
    <property type="nucleotide sequence ID" value="NZ_JAVTLL010000005.1"/>
</dbReference>
<feature type="domain" description="N-acetyltransferase" evidence="1">
    <location>
        <begin position="10"/>
        <end position="158"/>
    </location>
</feature>
<comment type="caution">
    <text evidence="2">The sequence shown here is derived from an EMBL/GenBank/DDBJ whole genome shotgun (WGS) entry which is preliminary data.</text>
</comment>
<evidence type="ECO:0000259" key="1">
    <source>
        <dbReference type="PROSITE" id="PS51186"/>
    </source>
</evidence>
<dbReference type="InterPro" id="IPR016181">
    <property type="entry name" value="Acyl_CoA_acyltransferase"/>
</dbReference>
<protein>
    <submittedName>
        <fullName evidence="2">GNAT family protein</fullName>
        <ecNumber evidence="2">2.-.-.-</ecNumber>
    </submittedName>
</protein>
<name>A0ABU3LQV1_9ACTN</name>
<dbReference type="SUPFAM" id="SSF55729">
    <property type="entry name" value="Acyl-CoA N-acyltransferases (Nat)"/>
    <property type="match status" value="1"/>
</dbReference>
<sequence>MSYHDDTLTVRLRAVRDTDLEAFLAFEHDAEALQRSRFTPRPRDRFMTHWRDSVLGDETCLVRTVTVGGQPAGHVVSWWEGERRFLGYWLGRPYWGRGIGTAALRRYLDDEEPVRPLYADPFSGNTASVRLLEKLGFQHAGTLRHGDDEHTLLVLPPTPQADLPPTP</sequence>
<dbReference type="PANTHER" id="PTHR43328">
    <property type="entry name" value="ACETYLTRANSFERASE-RELATED"/>
    <property type="match status" value="1"/>
</dbReference>
<accession>A0ABU3LQV1</accession>
<dbReference type="GO" id="GO:0016740">
    <property type="term" value="F:transferase activity"/>
    <property type="evidence" value="ECO:0007669"/>
    <property type="project" value="UniProtKB-KW"/>
</dbReference>
<reference evidence="3" key="1">
    <citation type="submission" date="2023-07" db="EMBL/GenBank/DDBJ databases">
        <title>Draft genome sequence of the endophytic actinobacterium Streptomyces justiciae WPN32, a potential antibiotic producer.</title>
        <authorList>
            <person name="Yasawong M."/>
            <person name="Pana W."/>
            <person name="Ganta P."/>
            <person name="Santapan N."/>
            <person name="Songngamsuk T."/>
            <person name="Phatcharaharikarn M."/>
            <person name="Kerdtoob S."/>
            <person name="Nantapong N."/>
        </authorList>
    </citation>
    <scope>NUCLEOTIDE SEQUENCE [LARGE SCALE GENOMIC DNA]</scope>
    <source>
        <strain evidence="3">WPN32</strain>
    </source>
</reference>
<keyword evidence="2" id="KW-0808">Transferase</keyword>